<dbReference type="InterPro" id="IPR011006">
    <property type="entry name" value="CheY-like_superfamily"/>
</dbReference>
<dbReference type="PANTHER" id="PTHR43214">
    <property type="entry name" value="TWO-COMPONENT RESPONSE REGULATOR"/>
    <property type="match status" value="1"/>
</dbReference>
<dbReference type="RefSeq" id="WP_138366688.1">
    <property type="nucleotide sequence ID" value="NZ_VCEJ01000004.1"/>
</dbReference>
<dbReference type="Pfam" id="PF00196">
    <property type="entry name" value="GerE"/>
    <property type="match status" value="1"/>
</dbReference>
<dbReference type="OrthoDB" id="9797341at2"/>
<evidence type="ECO:0000256" key="2">
    <source>
        <dbReference type="ARBA" id="ARBA00023125"/>
    </source>
</evidence>
<dbReference type="Gene3D" id="3.40.50.2300">
    <property type="match status" value="1"/>
</dbReference>
<dbReference type="GO" id="GO:0003677">
    <property type="term" value="F:DNA binding"/>
    <property type="evidence" value="ECO:0007669"/>
    <property type="project" value="UniProtKB-KW"/>
</dbReference>
<dbReference type="PROSITE" id="PS50110">
    <property type="entry name" value="RESPONSE_REGULATORY"/>
    <property type="match status" value="1"/>
</dbReference>
<sequence>MEVINVLLADDHDIVLESLSLLISRMEGIDIVGAVSNGREALDFLEHNKVNIVLADLAMPILNGVGLVAEIQERRIETRIILLTMVDEVGQIRDAIRNGVDGYLLKKSNRIEVEQAIRTVAAGLPYFSPAITRQLAQLPDEKSTTGKLQTTQIESLTARELEILFLIIKELTNIQIAERLFISPLTVETHRKNIFRKLGVNTALGLMRYALKNGMIAS</sequence>
<dbReference type="SMART" id="SM00448">
    <property type="entry name" value="REC"/>
    <property type="match status" value="1"/>
</dbReference>
<accession>A0A5R9KYZ7</accession>
<dbReference type="CDD" id="cd06170">
    <property type="entry name" value="LuxR_C_like"/>
    <property type="match status" value="1"/>
</dbReference>
<dbReference type="SUPFAM" id="SSF52172">
    <property type="entry name" value="CheY-like"/>
    <property type="match status" value="1"/>
</dbReference>
<dbReference type="Proteomes" id="UP000306402">
    <property type="component" value="Unassembled WGS sequence"/>
</dbReference>
<dbReference type="GO" id="GO:0006355">
    <property type="term" value="P:regulation of DNA-templated transcription"/>
    <property type="evidence" value="ECO:0007669"/>
    <property type="project" value="InterPro"/>
</dbReference>
<organism evidence="6 7">
    <name type="scientific">Dyadobacter luticola</name>
    <dbReference type="NCBI Taxonomy" id="1979387"/>
    <lineage>
        <taxon>Bacteria</taxon>
        <taxon>Pseudomonadati</taxon>
        <taxon>Bacteroidota</taxon>
        <taxon>Cytophagia</taxon>
        <taxon>Cytophagales</taxon>
        <taxon>Spirosomataceae</taxon>
        <taxon>Dyadobacter</taxon>
    </lineage>
</organism>
<dbReference type="GO" id="GO:0000160">
    <property type="term" value="P:phosphorelay signal transduction system"/>
    <property type="evidence" value="ECO:0007669"/>
    <property type="project" value="InterPro"/>
</dbReference>
<evidence type="ECO:0000313" key="7">
    <source>
        <dbReference type="Proteomes" id="UP000306402"/>
    </source>
</evidence>
<keyword evidence="1 3" id="KW-0597">Phosphoprotein</keyword>
<evidence type="ECO:0000256" key="1">
    <source>
        <dbReference type="ARBA" id="ARBA00022553"/>
    </source>
</evidence>
<dbReference type="PRINTS" id="PR00038">
    <property type="entry name" value="HTHLUXR"/>
</dbReference>
<feature type="modified residue" description="4-aspartylphosphate" evidence="3">
    <location>
        <position position="56"/>
    </location>
</feature>
<dbReference type="Pfam" id="PF00072">
    <property type="entry name" value="Response_reg"/>
    <property type="match status" value="1"/>
</dbReference>
<proteinExistence type="predicted"/>
<evidence type="ECO:0000313" key="6">
    <source>
        <dbReference type="EMBL" id="TLV01317.1"/>
    </source>
</evidence>
<dbReference type="InterPro" id="IPR039420">
    <property type="entry name" value="WalR-like"/>
</dbReference>
<feature type="domain" description="Response regulatory" evidence="5">
    <location>
        <begin position="5"/>
        <end position="121"/>
    </location>
</feature>
<dbReference type="InterPro" id="IPR058245">
    <property type="entry name" value="NreC/VraR/RcsB-like_REC"/>
</dbReference>
<evidence type="ECO:0000259" key="4">
    <source>
        <dbReference type="PROSITE" id="PS50043"/>
    </source>
</evidence>
<keyword evidence="2" id="KW-0238">DNA-binding</keyword>
<dbReference type="PROSITE" id="PS50043">
    <property type="entry name" value="HTH_LUXR_2"/>
    <property type="match status" value="1"/>
</dbReference>
<feature type="domain" description="HTH luxR-type" evidence="4">
    <location>
        <begin position="149"/>
        <end position="214"/>
    </location>
</feature>
<gene>
    <name evidence="6" type="ORF">FEN17_17940</name>
</gene>
<dbReference type="SMART" id="SM00421">
    <property type="entry name" value="HTH_LUXR"/>
    <property type="match status" value="1"/>
</dbReference>
<dbReference type="InterPro" id="IPR000792">
    <property type="entry name" value="Tscrpt_reg_LuxR_C"/>
</dbReference>
<reference evidence="6 7" key="1">
    <citation type="submission" date="2019-05" db="EMBL/GenBank/DDBJ databases">
        <authorList>
            <person name="Qu J.-H."/>
        </authorList>
    </citation>
    <scope>NUCLEOTIDE SEQUENCE [LARGE SCALE GENOMIC DNA]</scope>
    <source>
        <strain evidence="6 7">T17</strain>
    </source>
</reference>
<keyword evidence="7" id="KW-1185">Reference proteome</keyword>
<comment type="caution">
    <text evidence="6">The sequence shown here is derived from an EMBL/GenBank/DDBJ whole genome shotgun (WGS) entry which is preliminary data.</text>
</comment>
<dbReference type="SUPFAM" id="SSF46894">
    <property type="entry name" value="C-terminal effector domain of the bipartite response regulators"/>
    <property type="match status" value="1"/>
</dbReference>
<dbReference type="InterPro" id="IPR016032">
    <property type="entry name" value="Sig_transdc_resp-reg_C-effctor"/>
</dbReference>
<dbReference type="AlphaFoldDB" id="A0A5R9KYZ7"/>
<dbReference type="PANTHER" id="PTHR43214:SF43">
    <property type="entry name" value="TWO-COMPONENT RESPONSE REGULATOR"/>
    <property type="match status" value="1"/>
</dbReference>
<evidence type="ECO:0000259" key="5">
    <source>
        <dbReference type="PROSITE" id="PS50110"/>
    </source>
</evidence>
<protein>
    <submittedName>
        <fullName evidence="6">Response regulator transcription factor</fullName>
    </submittedName>
</protein>
<name>A0A5R9KYZ7_9BACT</name>
<dbReference type="CDD" id="cd17535">
    <property type="entry name" value="REC_NarL-like"/>
    <property type="match status" value="1"/>
</dbReference>
<dbReference type="InterPro" id="IPR001789">
    <property type="entry name" value="Sig_transdc_resp-reg_receiver"/>
</dbReference>
<evidence type="ECO:0000256" key="3">
    <source>
        <dbReference type="PROSITE-ProRule" id="PRU00169"/>
    </source>
</evidence>
<dbReference type="EMBL" id="VCEJ01000004">
    <property type="protein sequence ID" value="TLV01317.1"/>
    <property type="molecule type" value="Genomic_DNA"/>
</dbReference>